<dbReference type="InterPro" id="IPR000531">
    <property type="entry name" value="Beta-barrel_TonB"/>
</dbReference>
<keyword evidence="7 10" id="KW-0472">Membrane</keyword>
<keyword evidence="4 10" id="KW-1134">Transmembrane beta strand</keyword>
<keyword evidence="3 10" id="KW-0813">Transport</keyword>
<dbReference type="STRING" id="35814.BBB42_03110"/>
<evidence type="ECO:0000256" key="4">
    <source>
        <dbReference type="ARBA" id="ARBA00022452"/>
    </source>
</evidence>
<evidence type="ECO:0000256" key="9">
    <source>
        <dbReference type="ARBA" id="ARBA00023237"/>
    </source>
</evidence>
<dbReference type="GeneID" id="93121180"/>
<evidence type="ECO:0000259" key="14">
    <source>
        <dbReference type="Pfam" id="PF00593"/>
    </source>
</evidence>
<dbReference type="Pfam" id="PF00593">
    <property type="entry name" value="TonB_dep_Rec_b-barrel"/>
    <property type="match status" value="1"/>
</dbReference>
<dbReference type="InterPro" id="IPR036942">
    <property type="entry name" value="Beta-barrel_TonB_sf"/>
</dbReference>
<evidence type="ECO:0000256" key="6">
    <source>
        <dbReference type="ARBA" id="ARBA00023077"/>
    </source>
</evidence>
<gene>
    <name evidence="16" type="ORF">L497_3718</name>
</gene>
<dbReference type="Proteomes" id="UP000026682">
    <property type="component" value="Unassembled WGS sequence"/>
</dbReference>
<evidence type="ECO:0000256" key="12">
    <source>
        <dbReference type="SAM" id="MobiDB-lite"/>
    </source>
</evidence>
<dbReference type="InterPro" id="IPR012910">
    <property type="entry name" value="Plug_dom"/>
</dbReference>
<name>A0A158M2Z5_9BORD</name>
<evidence type="ECO:0000256" key="13">
    <source>
        <dbReference type="SAM" id="SignalP"/>
    </source>
</evidence>
<dbReference type="RefSeq" id="WP_227944733.1">
    <property type="nucleotide sequence ID" value="NZ_JFZZ01000114.1"/>
</dbReference>
<dbReference type="Gene3D" id="2.40.170.20">
    <property type="entry name" value="TonB-dependent receptor, beta-barrel domain"/>
    <property type="match status" value="1"/>
</dbReference>
<comment type="caution">
    <text evidence="16">The sequence shown here is derived from an EMBL/GenBank/DDBJ whole genome shotgun (WGS) entry which is preliminary data.</text>
</comment>
<dbReference type="AlphaFoldDB" id="A0A158M2Z5"/>
<feature type="domain" description="TonB-dependent receptor plug" evidence="15">
    <location>
        <begin position="59"/>
        <end position="159"/>
    </location>
</feature>
<feature type="domain" description="TonB-dependent receptor-like beta-barrel" evidence="14">
    <location>
        <begin position="249"/>
        <end position="660"/>
    </location>
</feature>
<comment type="subcellular location">
    <subcellularLocation>
        <location evidence="1 10">Cell outer membrane</location>
        <topology evidence="1 10">Multi-pass membrane protein</topology>
    </subcellularLocation>
</comment>
<dbReference type="PANTHER" id="PTHR30069:SF40">
    <property type="entry name" value="TONB-DEPENDENT RECEPTOR NMB0964-RELATED"/>
    <property type="match status" value="1"/>
</dbReference>
<evidence type="ECO:0000256" key="2">
    <source>
        <dbReference type="ARBA" id="ARBA00009810"/>
    </source>
</evidence>
<dbReference type="GO" id="GO:0044718">
    <property type="term" value="P:siderophore transmembrane transport"/>
    <property type="evidence" value="ECO:0007669"/>
    <property type="project" value="TreeGrafter"/>
</dbReference>
<protein>
    <submittedName>
        <fullName evidence="16">TonB-dependent receptor</fullName>
    </submittedName>
</protein>
<dbReference type="Gene3D" id="2.170.130.10">
    <property type="entry name" value="TonB-dependent receptor, plug domain"/>
    <property type="match status" value="1"/>
</dbReference>
<evidence type="ECO:0000256" key="3">
    <source>
        <dbReference type="ARBA" id="ARBA00022448"/>
    </source>
</evidence>
<feature type="chain" id="PRO_5007628487" evidence="13">
    <location>
        <begin position="33"/>
        <end position="691"/>
    </location>
</feature>
<feature type="region of interest" description="Disordered" evidence="12">
    <location>
        <begin position="227"/>
        <end position="250"/>
    </location>
</feature>
<sequence>MSAFLLKARLPARPLPYALACASLLVLQPSHAQSDPATAATLAPVIVTGNPLGSEALSIPSTVLSGDALDLRRADSLGETLNGLPGISTTTYGPMVGRPIIRGMDGDRVRLLSNGVGTLDASSLSYDHQVPNDPMASERIEILRGPAALLYGGNAIGGVVNTIDNRIPSEPIDGVQGQVQTQYTSANNGRSGGAQVEAGNGNFALHADVYGRDTDALRIPGDARSARLRAAEPDVSSARDRLPNSDGRDSGGAIGMSWTADHGYAGLSYSGYDSDYGSVAESDVRIRLRQQRFNAAGEVRDLDGLFSRLAFSFGYTDYQHKEIDDGQTGTTFKNHGYEARLEAQHADIGPISGVSGLQLGQARFSALGDEALVPTTRTDSLALFDVESWRVNERFTLSAGARAELTRLDPADNGNERFADSQKRRFTAGSFSLGGVYLLNPVWSLASNLSYTERAPTFYELYANGPHEATGQYLVGNPDLGKERAWSGDAALRWKHEADHGSVGVFYSSFGNYLAELNTGRMRDDDGNVLAAADEDALPEAVYRGVRTEFYGIEAESSTRIFQSGGDTVDLAVGGDYTHARNLDSGEPLPRIAPLRLMAGLDWRRGPWDAGAQITKAFAQHRQPEDDTPTSGYYRLDAHAGYRFKVGATRWQAYVRGINLTNQEIRYATSVLRDVAPQSGRAMLVGLKGNF</sequence>
<dbReference type="GO" id="GO:0009279">
    <property type="term" value="C:cell outer membrane"/>
    <property type="evidence" value="ECO:0007669"/>
    <property type="project" value="UniProtKB-SubCell"/>
</dbReference>
<keyword evidence="6 11" id="KW-0798">TonB box</keyword>
<dbReference type="PATRIC" id="fig|1331206.3.peg.2823"/>
<keyword evidence="5 10" id="KW-0812">Transmembrane</keyword>
<dbReference type="InterPro" id="IPR039426">
    <property type="entry name" value="TonB-dep_rcpt-like"/>
</dbReference>
<evidence type="ECO:0000256" key="1">
    <source>
        <dbReference type="ARBA" id="ARBA00004571"/>
    </source>
</evidence>
<proteinExistence type="inferred from homology"/>
<keyword evidence="9 10" id="KW-0998">Cell outer membrane</keyword>
<dbReference type="GO" id="GO:0015344">
    <property type="term" value="F:siderophore uptake transmembrane transporter activity"/>
    <property type="evidence" value="ECO:0007669"/>
    <property type="project" value="TreeGrafter"/>
</dbReference>
<dbReference type="PROSITE" id="PS52016">
    <property type="entry name" value="TONB_DEPENDENT_REC_3"/>
    <property type="match status" value="1"/>
</dbReference>
<dbReference type="EMBL" id="JFZZ01000114">
    <property type="protein sequence ID" value="KAK88586.1"/>
    <property type="molecule type" value="Genomic_DNA"/>
</dbReference>
<evidence type="ECO:0000256" key="8">
    <source>
        <dbReference type="ARBA" id="ARBA00023170"/>
    </source>
</evidence>
<evidence type="ECO:0000259" key="15">
    <source>
        <dbReference type="Pfam" id="PF07715"/>
    </source>
</evidence>
<keyword evidence="13" id="KW-0732">Signal</keyword>
<evidence type="ECO:0000313" key="17">
    <source>
        <dbReference type="Proteomes" id="UP000026682"/>
    </source>
</evidence>
<evidence type="ECO:0000256" key="5">
    <source>
        <dbReference type="ARBA" id="ARBA00022692"/>
    </source>
</evidence>
<dbReference type="PANTHER" id="PTHR30069">
    <property type="entry name" value="TONB-DEPENDENT OUTER MEMBRANE RECEPTOR"/>
    <property type="match status" value="1"/>
</dbReference>
<evidence type="ECO:0000256" key="10">
    <source>
        <dbReference type="PROSITE-ProRule" id="PRU01360"/>
    </source>
</evidence>
<feature type="compositionally biased region" description="Basic and acidic residues" evidence="12">
    <location>
        <begin position="229"/>
        <end position="249"/>
    </location>
</feature>
<dbReference type="InterPro" id="IPR037066">
    <property type="entry name" value="Plug_dom_sf"/>
</dbReference>
<evidence type="ECO:0000256" key="11">
    <source>
        <dbReference type="RuleBase" id="RU003357"/>
    </source>
</evidence>
<dbReference type="Pfam" id="PF07715">
    <property type="entry name" value="Plug"/>
    <property type="match status" value="1"/>
</dbReference>
<evidence type="ECO:0000256" key="7">
    <source>
        <dbReference type="ARBA" id="ARBA00023136"/>
    </source>
</evidence>
<evidence type="ECO:0000313" key="16">
    <source>
        <dbReference type="EMBL" id="KAK88586.1"/>
    </source>
</evidence>
<reference evidence="16 17" key="1">
    <citation type="submission" date="2014-03" db="EMBL/GenBank/DDBJ databases">
        <title>Genome sequence of Bordetella holmseii.</title>
        <authorList>
            <person name="Harvill E."/>
            <person name="Goodfield L.L."/>
            <person name="Ivanov Y."/>
            <person name="Meyer J.A."/>
            <person name="Newth C."/>
            <person name="Cassiday P."/>
            <person name="Tondella M.L."/>
            <person name="Liao P."/>
            <person name="Zimmerman J."/>
            <person name="Meert K."/>
            <person name="Wessel D."/>
            <person name="Berger J."/>
            <person name="Dean J.M."/>
            <person name="Holubkov R."/>
            <person name="Burr J."/>
            <person name="Liu T."/>
            <person name="Brinkac L.M."/>
            <person name="Sanka R."/>
            <person name="Kim M."/>
            <person name="Losada L."/>
        </authorList>
    </citation>
    <scope>NUCLEOTIDE SEQUENCE [LARGE SCALE GENOMIC DNA]</scope>
    <source>
        <strain evidence="16 17">CDC-H585-BH</strain>
    </source>
</reference>
<comment type="similarity">
    <text evidence="2 10 11">Belongs to the TonB-dependent receptor family.</text>
</comment>
<keyword evidence="8 16" id="KW-0675">Receptor</keyword>
<accession>A0A158M2Z5</accession>
<organism evidence="16 17">
    <name type="scientific">Bordetella holmesii CDC-H585-BH</name>
    <dbReference type="NCBI Taxonomy" id="1331206"/>
    <lineage>
        <taxon>Bacteria</taxon>
        <taxon>Pseudomonadati</taxon>
        <taxon>Pseudomonadota</taxon>
        <taxon>Betaproteobacteria</taxon>
        <taxon>Burkholderiales</taxon>
        <taxon>Alcaligenaceae</taxon>
        <taxon>Bordetella</taxon>
    </lineage>
</organism>
<dbReference type="SUPFAM" id="SSF56935">
    <property type="entry name" value="Porins"/>
    <property type="match status" value="1"/>
</dbReference>
<feature type="signal peptide" evidence="13">
    <location>
        <begin position="1"/>
        <end position="32"/>
    </location>
</feature>